<dbReference type="AlphaFoldDB" id="A0A0R3WZF4"/>
<organism evidence="3">
    <name type="scientific">Hydatigena taeniaeformis</name>
    <name type="common">Feline tapeworm</name>
    <name type="synonym">Taenia taeniaeformis</name>
    <dbReference type="NCBI Taxonomy" id="6205"/>
    <lineage>
        <taxon>Eukaryota</taxon>
        <taxon>Metazoa</taxon>
        <taxon>Spiralia</taxon>
        <taxon>Lophotrochozoa</taxon>
        <taxon>Platyhelminthes</taxon>
        <taxon>Cestoda</taxon>
        <taxon>Eucestoda</taxon>
        <taxon>Cyclophyllidea</taxon>
        <taxon>Taeniidae</taxon>
        <taxon>Hydatigera</taxon>
    </lineage>
</organism>
<dbReference type="WBParaSite" id="TTAC_0000617301-mRNA-1">
    <property type="protein sequence ID" value="TTAC_0000617301-mRNA-1"/>
    <property type="gene ID" value="TTAC_0000617301"/>
</dbReference>
<dbReference type="EMBL" id="UYWX01020294">
    <property type="protein sequence ID" value="VDM30320.1"/>
    <property type="molecule type" value="Genomic_DNA"/>
</dbReference>
<sequence>MLYLMQLTAYVVATGCLSFSDDKLGIKEHSFYSECARFWTLTLGGIPRVPGGSVETVALFLGHLCCQTIEDSESDAGKILPATVIVATVLIRCTDFSSTDFNDIETRERVASLLFSLYKCVLRAGSRRFQELPSLFAFECLATLAKVGCVTINLSKLVSCLLIEALIHRISFLQTALLLEVQGFPELLLLGEPAWTTLAQKITYHCHSQEQLTRLDFIEKLPLNYEFLSIIWSVWFPLLRDLERQNVVRRLSETFENGCASLEHSRACWNGEVSSKEFEKSPQPIGAERLALFVAEQFVKLPIKLEIQVCTLFFESDAFRINFLRMLTLVVRLEGLFFNRACLNRFVEIVATLLTDSRCEDSGNLIDLLKLLNTCLLMTGEIGLSQGESSLLLSFTEFEFILVTPHIIERIGATKASWMYAERSTMKTMNYLLMEEVCVLGTMLMFGEGPSGLYTKITPFKSKGAEDVYCPIFAIPDVLLRAIKGEAPARVSLRACCSATLLLLYAPKGLLMGPWPSYQESPNCKFYFQLLIALYSNLMDATLNPLRLIISALFGRTLSQGSEEMVKANAPKEGPLFGDSIWNSIIIERFQLENFDNENFPFSPSLLAFLAEVVMVSFMAHFKLSKNKAVTFLTNAARNCIRHKLQTEKYSMKSTSLPSLATYRQILLPELLTNFHK</sequence>
<reference evidence="1 2" key="2">
    <citation type="submission" date="2018-11" db="EMBL/GenBank/DDBJ databases">
        <authorList>
            <consortium name="Pathogen Informatics"/>
        </authorList>
    </citation>
    <scope>NUCLEOTIDE SEQUENCE [LARGE SCALE GENOMIC DNA]</scope>
</reference>
<accession>A0A0R3WZF4</accession>
<proteinExistence type="predicted"/>
<name>A0A0R3WZF4_HYDTA</name>
<gene>
    <name evidence="1" type="ORF">TTAC_LOCUS6158</name>
</gene>
<dbReference type="Proteomes" id="UP000274429">
    <property type="component" value="Unassembled WGS sequence"/>
</dbReference>
<keyword evidence="2" id="KW-1185">Reference proteome</keyword>
<evidence type="ECO:0000313" key="3">
    <source>
        <dbReference type="WBParaSite" id="TTAC_0000617301-mRNA-1"/>
    </source>
</evidence>
<reference evidence="3" key="1">
    <citation type="submission" date="2017-02" db="UniProtKB">
        <authorList>
            <consortium name="WormBaseParasite"/>
        </authorList>
    </citation>
    <scope>IDENTIFICATION</scope>
</reference>
<evidence type="ECO:0000313" key="1">
    <source>
        <dbReference type="EMBL" id="VDM30320.1"/>
    </source>
</evidence>
<evidence type="ECO:0000313" key="2">
    <source>
        <dbReference type="Proteomes" id="UP000274429"/>
    </source>
</evidence>
<protein>
    <submittedName>
        <fullName evidence="1 3">Uncharacterized protein</fullName>
    </submittedName>
</protein>
<dbReference type="OrthoDB" id="6265025at2759"/>